<keyword evidence="1" id="KW-1133">Transmembrane helix</keyword>
<evidence type="ECO:0000256" key="1">
    <source>
        <dbReference type="SAM" id="Phobius"/>
    </source>
</evidence>
<dbReference type="Pfam" id="PF16074">
    <property type="entry name" value="PilW"/>
    <property type="match status" value="1"/>
</dbReference>
<keyword evidence="1" id="KW-0812">Transmembrane</keyword>
<dbReference type="InterPro" id="IPR032092">
    <property type="entry name" value="PilW"/>
</dbReference>
<keyword evidence="3" id="KW-1185">Reference proteome</keyword>
<dbReference type="PROSITE" id="PS00409">
    <property type="entry name" value="PROKAR_NTER_METHYL"/>
    <property type="match status" value="1"/>
</dbReference>
<reference evidence="2 3" key="1">
    <citation type="submission" date="2019-08" db="EMBL/GenBank/DDBJ databases">
        <title>Microbe sample from Colwellia echini.</title>
        <authorList>
            <person name="Christiansen L."/>
            <person name="Pathiraja D."/>
            <person name="Schultz-Johansen M."/>
            <person name="Choi I.-G."/>
            <person name="Stougaard P."/>
        </authorList>
    </citation>
    <scope>NUCLEOTIDE SEQUENCE [LARGE SCALE GENOMIC DNA]</scope>
    <source>
        <strain evidence="2 3">A3</strain>
    </source>
</reference>
<comment type="caution">
    <text evidence="2">The sequence shown here is derived from an EMBL/GenBank/DDBJ whole genome shotgun (WGS) entry which is preliminary data.</text>
</comment>
<dbReference type="NCBIfam" id="TIGR02532">
    <property type="entry name" value="IV_pilin_GFxxxE"/>
    <property type="match status" value="1"/>
</dbReference>
<sequence length="336" mass="36964">MKSSFKKYKNNQHGFTLLELILSLSVGVVILAGVSSVFIGMQSTVKETSNYGELQENARFAISLITDDLMQQNFWGDYSGSINASNLNGVIPVSAGVECIGEGTNNGTYPLATGQFRTLWGETSSPTGVTAISCIGDAAANSDVIQFKRVISNPFNTTDATPPSPPVGFSYFISNVDEAAIYKIPTVGVAVAPVIKNSRIWQYQHHIYYVRAGVPVLMKWRLTTQMINEPVVDGIERIYFMYGVSNQVDPSQPGFGVINSYISAENMTAAQWDNTNSRILAVKVYVLARSILPDDKYKNENTYVLGDQAPYTPDDNFRRLLLSSTVTLFNAEIDTW</sequence>
<gene>
    <name evidence="2" type="ORF">CWS31_012040</name>
</gene>
<dbReference type="Proteomes" id="UP000815846">
    <property type="component" value="Unassembled WGS sequence"/>
</dbReference>
<evidence type="ECO:0000313" key="2">
    <source>
        <dbReference type="EMBL" id="TYK65192.1"/>
    </source>
</evidence>
<organism evidence="2 3">
    <name type="scientific">Colwellia echini</name>
    <dbReference type="NCBI Taxonomy" id="1982103"/>
    <lineage>
        <taxon>Bacteria</taxon>
        <taxon>Pseudomonadati</taxon>
        <taxon>Pseudomonadota</taxon>
        <taxon>Gammaproteobacteria</taxon>
        <taxon>Alteromonadales</taxon>
        <taxon>Colwelliaceae</taxon>
        <taxon>Colwellia</taxon>
    </lineage>
</organism>
<accession>A0ABY3MVF7</accession>
<dbReference type="Pfam" id="PF07963">
    <property type="entry name" value="N_methyl"/>
    <property type="match status" value="1"/>
</dbReference>
<proteinExistence type="predicted"/>
<keyword evidence="1" id="KW-0472">Membrane</keyword>
<feature type="transmembrane region" description="Helical" evidence="1">
    <location>
        <begin position="20"/>
        <end position="41"/>
    </location>
</feature>
<evidence type="ECO:0000313" key="3">
    <source>
        <dbReference type="Proteomes" id="UP000815846"/>
    </source>
</evidence>
<dbReference type="RefSeq" id="WP_101342583.1">
    <property type="nucleotide sequence ID" value="NZ_PJAI02000013.1"/>
</dbReference>
<name>A0ABY3MVF7_9GAMM</name>
<dbReference type="EMBL" id="PJAI02000013">
    <property type="protein sequence ID" value="TYK65192.1"/>
    <property type="molecule type" value="Genomic_DNA"/>
</dbReference>
<dbReference type="InterPro" id="IPR012902">
    <property type="entry name" value="N_methyl_site"/>
</dbReference>
<protein>
    <submittedName>
        <fullName evidence="2">Prepilin-type N-terminal cleavage/methylation domain-containing protein</fullName>
    </submittedName>
</protein>